<protein>
    <submittedName>
        <fullName evidence="2">Phosphoesterase</fullName>
    </submittedName>
</protein>
<feature type="transmembrane region" description="Helical" evidence="1">
    <location>
        <begin position="48"/>
        <end position="71"/>
    </location>
</feature>
<accession>A0A3D2X4B0</accession>
<feature type="transmembrane region" description="Helical" evidence="1">
    <location>
        <begin position="185"/>
        <end position="204"/>
    </location>
</feature>
<feature type="transmembrane region" description="Helical" evidence="1">
    <location>
        <begin position="161"/>
        <end position="179"/>
    </location>
</feature>
<evidence type="ECO:0000313" key="2">
    <source>
        <dbReference type="EMBL" id="HCL01816.1"/>
    </source>
</evidence>
<keyword evidence="1" id="KW-0472">Membrane</keyword>
<comment type="caution">
    <text evidence="2">The sequence shown here is derived from an EMBL/GenBank/DDBJ whole genome shotgun (WGS) entry which is preliminary data.</text>
</comment>
<keyword evidence="1" id="KW-0812">Transmembrane</keyword>
<dbReference type="AlphaFoldDB" id="A0A3D2X4B0"/>
<name>A0A3D2X4B0_9FIRM</name>
<gene>
    <name evidence="2" type="ORF">DHW61_05275</name>
</gene>
<keyword evidence="1" id="KW-1133">Transmembrane helix</keyword>
<feature type="transmembrane region" description="Helical" evidence="1">
    <location>
        <begin position="12"/>
        <end position="28"/>
    </location>
</feature>
<dbReference type="Proteomes" id="UP000262969">
    <property type="component" value="Unassembled WGS sequence"/>
</dbReference>
<organism evidence="2 3">
    <name type="scientific">Lachnoclostridium phytofermentans</name>
    <dbReference type="NCBI Taxonomy" id="66219"/>
    <lineage>
        <taxon>Bacteria</taxon>
        <taxon>Bacillati</taxon>
        <taxon>Bacillota</taxon>
        <taxon>Clostridia</taxon>
        <taxon>Lachnospirales</taxon>
        <taxon>Lachnospiraceae</taxon>
    </lineage>
</organism>
<proteinExistence type="predicted"/>
<feature type="transmembrane region" description="Helical" evidence="1">
    <location>
        <begin position="78"/>
        <end position="99"/>
    </location>
</feature>
<dbReference type="EMBL" id="DPVV01000181">
    <property type="protein sequence ID" value="HCL01816.1"/>
    <property type="molecule type" value="Genomic_DNA"/>
</dbReference>
<evidence type="ECO:0000256" key="1">
    <source>
        <dbReference type="SAM" id="Phobius"/>
    </source>
</evidence>
<reference evidence="2 3" key="1">
    <citation type="journal article" date="2018" name="Nat. Biotechnol.">
        <title>A standardized bacterial taxonomy based on genome phylogeny substantially revises the tree of life.</title>
        <authorList>
            <person name="Parks D.H."/>
            <person name="Chuvochina M."/>
            <person name="Waite D.W."/>
            <person name="Rinke C."/>
            <person name="Skarshewski A."/>
            <person name="Chaumeil P.A."/>
            <person name="Hugenholtz P."/>
        </authorList>
    </citation>
    <scope>NUCLEOTIDE SEQUENCE [LARGE SCALE GENOMIC DNA]</scope>
    <source>
        <strain evidence="2">UBA11728</strain>
    </source>
</reference>
<sequence>MKQLFKKYNHAWVLLYVFIYLIWFFYLSKASADSYHLVKSSLDDKIPFIEWFIIPYYIWFPYVPVVIAYFFFTSKEDFYRCTGFLFIGMTICLIAYTIYPTGINFQHDLDSLGRSNFMIDMTRLIYSVDPGTNVCPSIHCFNSIGLTISIIKSRRLGKSKLIVTASIILSTLICMSTVFVKQHSIIDVFFAIGLSIIMYFIIYVPNYERLFKKASLEVLEGK</sequence>
<evidence type="ECO:0000313" key="3">
    <source>
        <dbReference type="Proteomes" id="UP000262969"/>
    </source>
</evidence>